<comment type="similarity">
    <text evidence="9">Belongs to the KdpA family.</text>
</comment>
<feature type="transmembrane region" description="Helical" evidence="9">
    <location>
        <begin position="120"/>
        <end position="141"/>
    </location>
</feature>
<feature type="transmembrane region" description="Helical" evidence="9">
    <location>
        <begin position="266"/>
        <end position="286"/>
    </location>
</feature>
<keyword evidence="2 9" id="KW-1003">Cell membrane</keyword>
<evidence type="ECO:0000256" key="2">
    <source>
        <dbReference type="ARBA" id="ARBA00022475"/>
    </source>
</evidence>
<evidence type="ECO:0000256" key="3">
    <source>
        <dbReference type="ARBA" id="ARBA00022538"/>
    </source>
</evidence>
<evidence type="ECO:0000313" key="10">
    <source>
        <dbReference type="EMBL" id="RHF72996.1"/>
    </source>
</evidence>
<dbReference type="RefSeq" id="WP_005884310.1">
    <property type="nucleotide sequence ID" value="NZ_CABMMQ010000001.1"/>
</dbReference>
<dbReference type="PIRSF" id="PIRSF001294">
    <property type="entry name" value="K_ATPaseA"/>
    <property type="match status" value="1"/>
</dbReference>
<sequence>MTLFNLFLYLLAFILLIIPVGKHLAKIIMYEKTIGEKIFSVIEAPIFKPIKCTCENMSLKNYILSFLVVNLVMYCLTYGILTMQGNSPSLAFNTAISFITNTNLQHYSGEWLNGIASRLALINLMFTSAASGMAICMAIIRGVMGIRLGNFYEDIVKSVTRLLLPASIIVGVGLVLCGLPQTFDTQIIVKTVEDKYQVIPLGPAAAWEAIKHLGTNGGGLFSSNSTHPFENISLWSNYIEMMSMMIFPGATTVAFGIVAKNKKQGWYVFLSIFVLFLISFFMIYYFEQQGAPIFKEFGITGMNMEGKEVRFGLIASALFTDITTSFTTGSVNNMHDSLTPIAGMMPLWNMMLNCIFGGKGVGFMNVIMYMILGVFLCGLMVGRTPEFFGKKLEAREMQIITFLILVHPIIILVPSAISLVTELGYGGLSNPGFHGISQVLYEYTSSAANNGSGFEGLGDSTTFWNITTGIVMFLGRYISMVLMIVVGYSLYKKKSVPVTETTFRTDNLTFSFILFFIILIIGALTFLPALALGPIAEHLSIWR</sequence>
<comment type="subcellular location">
    <subcellularLocation>
        <location evidence="9">Cell membrane</location>
        <topology evidence="9">Multi-pass membrane protein</topology>
    </subcellularLocation>
</comment>
<feature type="transmembrane region" description="Helical" evidence="9">
    <location>
        <begin position="61"/>
        <end position="81"/>
    </location>
</feature>
<feature type="transmembrane region" description="Helical" evidence="9">
    <location>
        <begin position="238"/>
        <end position="259"/>
    </location>
</feature>
<dbReference type="GO" id="GO:0030955">
    <property type="term" value="F:potassium ion binding"/>
    <property type="evidence" value="ECO:0007669"/>
    <property type="project" value="UniProtKB-UniRule"/>
</dbReference>
<keyword evidence="7 9" id="KW-0406">Ion transport</keyword>
<keyword evidence="4 9" id="KW-0812">Transmembrane</keyword>
<keyword evidence="3 9" id="KW-0633">Potassium transport</keyword>
<dbReference type="EMBL" id="QRHL01000006">
    <property type="protein sequence ID" value="RHF72996.1"/>
    <property type="molecule type" value="Genomic_DNA"/>
</dbReference>
<dbReference type="HAMAP" id="MF_00275">
    <property type="entry name" value="KdpA"/>
    <property type="match status" value="1"/>
</dbReference>
<feature type="transmembrane region" description="Helical" evidence="9">
    <location>
        <begin position="6"/>
        <end position="25"/>
    </location>
</feature>
<feature type="transmembrane region" description="Helical" evidence="9">
    <location>
        <begin position="470"/>
        <end position="491"/>
    </location>
</feature>
<evidence type="ECO:0000256" key="8">
    <source>
        <dbReference type="ARBA" id="ARBA00023136"/>
    </source>
</evidence>
<dbReference type="PANTHER" id="PTHR30607">
    <property type="entry name" value="POTASSIUM-TRANSPORTING ATPASE A CHAIN"/>
    <property type="match status" value="1"/>
</dbReference>
<keyword evidence="1 9" id="KW-0813">Transport</keyword>
<evidence type="ECO:0000256" key="5">
    <source>
        <dbReference type="ARBA" id="ARBA00022958"/>
    </source>
</evidence>
<protein>
    <recommendedName>
        <fullName evidence="9">Potassium-transporting ATPase potassium-binding subunit</fullName>
    </recommendedName>
    <alternativeName>
        <fullName evidence="9">ATP phosphohydrolase [potassium-transporting] A chain</fullName>
    </alternativeName>
    <alternativeName>
        <fullName evidence="9">Potassium-binding and translocating subunit A</fullName>
    </alternativeName>
    <alternativeName>
        <fullName evidence="9">Potassium-translocating ATPase A chain</fullName>
    </alternativeName>
</protein>
<feature type="transmembrane region" description="Helical" evidence="9">
    <location>
        <begin position="512"/>
        <end position="536"/>
    </location>
</feature>
<dbReference type="GO" id="GO:0016787">
    <property type="term" value="F:hydrolase activity"/>
    <property type="evidence" value="ECO:0007669"/>
    <property type="project" value="UniProtKB-KW"/>
</dbReference>
<feature type="transmembrane region" description="Helical" evidence="9">
    <location>
        <begin position="162"/>
        <end position="183"/>
    </location>
</feature>
<comment type="function">
    <text evidence="9">Part of the high-affinity ATP-driven potassium transport (or Kdp) system, which catalyzes the hydrolysis of ATP coupled with the electrogenic transport of potassium into the cytoplasm. This subunit binds the extracellular potassium ions and delivers the ions to the membrane domain of KdpB through an intramembrane tunnel.</text>
</comment>
<keyword evidence="8 9" id="KW-0472">Membrane</keyword>
<dbReference type="Pfam" id="PF03814">
    <property type="entry name" value="KdpA"/>
    <property type="match status" value="1"/>
</dbReference>
<dbReference type="Proteomes" id="UP000284676">
    <property type="component" value="Unassembled WGS sequence"/>
</dbReference>
<dbReference type="GO" id="GO:0008556">
    <property type="term" value="F:P-type potassium transmembrane transporter activity"/>
    <property type="evidence" value="ECO:0007669"/>
    <property type="project" value="InterPro"/>
</dbReference>
<accession>A0A414PWW7</accession>
<comment type="caution">
    <text evidence="10">The sequence shown here is derived from an EMBL/GenBank/DDBJ whole genome shotgun (WGS) entry which is preliminary data.</text>
</comment>
<keyword evidence="10" id="KW-0378">Hydrolase</keyword>
<evidence type="ECO:0000256" key="9">
    <source>
        <dbReference type="HAMAP-Rule" id="MF_00275"/>
    </source>
</evidence>
<evidence type="ECO:0000256" key="6">
    <source>
        <dbReference type="ARBA" id="ARBA00022989"/>
    </source>
</evidence>
<proteinExistence type="inferred from homology"/>
<feature type="transmembrane region" description="Helical" evidence="9">
    <location>
        <begin position="360"/>
        <end position="381"/>
    </location>
</feature>
<feature type="transmembrane region" description="Helical" evidence="9">
    <location>
        <begin position="402"/>
        <end position="421"/>
    </location>
</feature>
<name>A0A414PWW7_FUSMR</name>
<dbReference type="PANTHER" id="PTHR30607:SF2">
    <property type="entry name" value="POTASSIUM-TRANSPORTING ATPASE POTASSIUM-BINDING SUBUNIT"/>
    <property type="match status" value="1"/>
</dbReference>
<reference evidence="10 11" key="1">
    <citation type="submission" date="2018-08" db="EMBL/GenBank/DDBJ databases">
        <title>A genome reference for cultivated species of the human gut microbiota.</title>
        <authorList>
            <person name="Zou Y."/>
            <person name="Xue W."/>
            <person name="Luo G."/>
        </authorList>
    </citation>
    <scope>NUCLEOTIDE SEQUENCE [LARGE SCALE GENOMIC DNA]</scope>
    <source>
        <strain evidence="10 11">AM25-1</strain>
    </source>
</reference>
<dbReference type="AlphaFoldDB" id="A0A414PWW7"/>
<evidence type="ECO:0000313" key="11">
    <source>
        <dbReference type="Proteomes" id="UP000284676"/>
    </source>
</evidence>
<organism evidence="10 11">
    <name type="scientific">Fusobacterium mortiferum</name>
    <dbReference type="NCBI Taxonomy" id="850"/>
    <lineage>
        <taxon>Bacteria</taxon>
        <taxon>Fusobacteriati</taxon>
        <taxon>Fusobacteriota</taxon>
        <taxon>Fusobacteriia</taxon>
        <taxon>Fusobacteriales</taxon>
        <taxon>Fusobacteriaceae</taxon>
        <taxon>Fusobacterium</taxon>
    </lineage>
</organism>
<dbReference type="NCBIfam" id="TIGR00680">
    <property type="entry name" value="kdpA"/>
    <property type="match status" value="1"/>
</dbReference>
<gene>
    <name evidence="9 10" type="primary">kdpA</name>
    <name evidence="10" type="ORF">DW663_05595</name>
</gene>
<dbReference type="GO" id="GO:0005886">
    <property type="term" value="C:plasma membrane"/>
    <property type="evidence" value="ECO:0007669"/>
    <property type="project" value="UniProtKB-SubCell"/>
</dbReference>
<keyword evidence="5 9" id="KW-0630">Potassium</keyword>
<keyword evidence="6 9" id="KW-1133">Transmembrane helix</keyword>
<evidence type="ECO:0000256" key="7">
    <source>
        <dbReference type="ARBA" id="ARBA00023065"/>
    </source>
</evidence>
<evidence type="ECO:0000256" key="4">
    <source>
        <dbReference type="ARBA" id="ARBA00022692"/>
    </source>
</evidence>
<dbReference type="InterPro" id="IPR004623">
    <property type="entry name" value="KdpA"/>
</dbReference>
<dbReference type="GeneID" id="62763205"/>
<comment type="subunit">
    <text evidence="9">The system is composed of three essential subunits: KdpA, KdpB and KdpC.</text>
</comment>
<evidence type="ECO:0000256" key="1">
    <source>
        <dbReference type="ARBA" id="ARBA00022448"/>
    </source>
</evidence>